<feature type="region of interest" description="Disordered" evidence="1">
    <location>
        <begin position="976"/>
        <end position="1065"/>
    </location>
</feature>
<dbReference type="Proteomes" id="UP000663193">
    <property type="component" value="Chromosome 7"/>
</dbReference>
<evidence type="ECO:0000313" key="3">
    <source>
        <dbReference type="Proteomes" id="UP000663193"/>
    </source>
</evidence>
<gene>
    <name evidence="2" type="ORF">JI435_139560</name>
</gene>
<dbReference type="OrthoDB" id="3790173at2759"/>
<dbReference type="AlphaFoldDB" id="A0A7U2F1T0"/>
<dbReference type="EMBL" id="CP069029">
    <property type="protein sequence ID" value="QRC97166.1"/>
    <property type="molecule type" value="Genomic_DNA"/>
</dbReference>
<name>A0A7U2F1T0_PHANO</name>
<evidence type="ECO:0000313" key="2">
    <source>
        <dbReference type="EMBL" id="QRC97166.1"/>
    </source>
</evidence>
<evidence type="ECO:0000256" key="1">
    <source>
        <dbReference type="SAM" id="MobiDB-lite"/>
    </source>
</evidence>
<keyword evidence="3" id="KW-1185">Reference proteome</keyword>
<dbReference type="VEuPathDB" id="FungiDB:JI435_139560"/>
<proteinExistence type="predicted"/>
<feature type="compositionally biased region" description="Basic residues" evidence="1">
    <location>
        <begin position="1056"/>
        <end position="1065"/>
    </location>
</feature>
<accession>A0A7U2F1T0</accession>
<organism evidence="2 3">
    <name type="scientific">Phaeosphaeria nodorum (strain SN15 / ATCC MYA-4574 / FGSC 10173)</name>
    <name type="common">Glume blotch fungus</name>
    <name type="synonym">Parastagonospora nodorum</name>
    <dbReference type="NCBI Taxonomy" id="321614"/>
    <lineage>
        <taxon>Eukaryota</taxon>
        <taxon>Fungi</taxon>
        <taxon>Dikarya</taxon>
        <taxon>Ascomycota</taxon>
        <taxon>Pezizomycotina</taxon>
        <taxon>Dothideomycetes</taxon>
        <taxon>Pleosporomycetidae</taxon>
        <taxon>Pleosporales</taxon>
        <taxon>Pleosporineae</taxon>
        <taxon>Phaeosphaeriaceae</taxon>
        <taxon>Parastagonospora</taxon>
    </lineage>
</organism>
<sequence length="1065" mass="118429">MARRAFTDRDHSQAQELLDKVRRTASDRDNGDVLYNPQTFEALKPALGHKSLTLAFMRSRLETIDKLQQAVIDLVKHRLQVHDVHHPPLNVTNMSWCIPREHKEEPAWRLLLEDPLLFTSDMLESLIALDEWTADTSNTGAKSNLLYIRTFQVPVALLQQTLDNMLEDGYGTHDRIHYWQNRISEEGAAEDGTVYTLRYCGQTTGSPWERHRGDMYNQLQTFLGRLLRVLGQTAQGVKVLTSAKVHTVSAALTQASTEISDLREQILIALFGDGALNTQAGGKDVITLYKEDRDNFDRLRTNTVRLLRTGTRESNAMERTSLAEYPRAISKYVGKNPSTTGSGHFTEQTESMILRQCMPSVLNNGSAIMVTIGSDLGEDHESAEDTFWIAGGRSADAVTRIYNFFASWEGPTALESVNPNATRMLAGNGHFPLVDLFPWFRKSEKDFLKASDLLRRYMNVAKPMIALAYGERQIYAGLVSFRDFTASDFGSWARMGYNHGRAAESGQLLLTYFDGKDSNHDPETATVLIPSLHPGFLSRAGIVKEKATRVFVLTSAVAWCAMSAALRIAEAGMPTNREVYANMIIENVNAVAGPSTVFGKALAAARKEYDDCHRAYGEGQAKRRRAPELKIPTGILATKSIRAKRKLRYAEASSDQSAEGIGGWEVAVGKDATFERSHELYTLTWKEEDGKTQKIGPLPLTKDVIPKKNIKHFIFFVSGGIDIRDADGKSLGLRSPLASGSQKSITLPVSTILVSMSVRHYEEAYDFLEHWEDRTGLFFADEIISAHKLKTVEATGGYIPLSFFDGYSSRFGLPFPPASLLTDKTMPKFVPKVQSDLPANPSDLLWLLEQFFLETFPSGGDIDPVSVSEHPTYSVFGKLMDFATRIKYQHHPHINTIKAMAHLSEQGTDERRMSLNILILSCEFLRPGYVSKGKQLGRTLPDGTKLRTSRVVRTINAGPAPATNVGLASIPDMEQDEEELGEVEDFTDDEATDEHDNEDSDGGDGNDGSDGDDGEDGGELMDVDSAKRAKRKRDDEDEDEDGGKGAYSDMTDRKSRFGLRRTKAM</sequence>
<dbReference type="OMA" id="HESAEDT"/>
<protein>
    <submittedName>
        <fullName evidence="2">Uncharacterized protein</fullName>
    </submittedName>
</protein>
<reference evidence="3" key="1">
    <citation type="journal article" date="2021" name="BMC Genomics">
        <title>Chromosome-level genome assembly and manually-curated proteome of model necrotroph Parastagonospora nodorum Sn15 reveals a genome-wide trove of candidate effector homologs, and redundancy of virulence-related functions within an accessory chromosome.</title>
        <authorList>
            <person name="Bertazzoni S."/>
            <person name="Jones D.A.B."/>
            <person name="Phan H.T."/>
            <person name="Tan K.-C."/>
            <person name="Hane J.K."/>
        </authorList>
    </citation>
    <scope>NUCLEOTIDE SEQUENCE [LARGE SCALE GENOMIC DNA]</scope>
    <source>
        <strain evidence="3">SN15 / ATCC MYA-4574 / FGSC 10173)</strain>
    </source>
</reference>
<feature type="compositionally biased region" description="Acidic residues" evidence="1">
    <location>
        <begin position="976"/>
        <end position="1022"/>
    </location>
</feature>